<reference evidence="1" key="2">
    <citation type="journal article" date="2015" name="Data Brief">
        <title>Shoot transcriptome of the giant reed, Arundo donax.</title>
        <authorList>
            <person name="Barrero R.A."/>
            <person name="Guerrero F.D."/>
            <person name="Moolhuijzen P."/>
            <person name="Goolsby J.A."/>
            <person name="Tidwell J."/>
            <person name="Bellgard S.E."/>
            <person name="Bellgard M.I."/>
        </authorList>
    </citation>
    <scope>NUCLEOTIDE SEQUENCE</scope>
    <source>
        <tissue evidence="1">Shoot tissue taken approximately 20 cm above the soil surface</tissue>
    </source>
</reference>
<accession>A0A0A9C2D9</accession>
<name>A0A0A9C2D9_ARUDO</name>
<sequence length="42" mass="5112">MNDEKLCSCSKRDVIIRSSVVTYTNDWYNGCLKYWKQSEYKR</sequence>
<protein>
    <submittedName>
        <fullName evidence="1">Uncharacterized protein</fullName>
    </submittedName>
</protein>
<organism evidence="1">
    <name type="scientific">Arundo donax</name>
    <name type="common">Giant reed</name>
    <name type="synonym">Donax arundinaceus</name>
    <dbReference type="NCBI Taxonomy" id="35708"/>
    <lineage>
        <taxon>Eukaryota</taxon>
        <taxon>Viridiplantae</taxon>
        <taxon>Streptophyta</taxon>
        <taxon>Embryophyta</taxon>
        <taxon>Tracheophyta</taxon>
        <taxon>Spermatophyta</taxon>
        <taxon>Magnoliopsida</taxon>
        <taxon>Liliopsida</taxon>
        <taxon>Poales</taxon>
        <taxon>Poaceae</taxon>
        <taxon>PACMAD clade</taxon>
        <taxon>Arundinoideae</taxon>
        <taxon>Arundineae</taxon>
        <taxon>Arundo</taxon>
    </lineage>
</organism>
<evidence type="ECO:0000313" key="1">
    <source>
        <dbReference type="EMBL" id="JAD69741.1"/>
    </source>
</evidence>
<proteinExistence type="predicted"/>
<dbReference type="EMBL" id="GBRH01228154">
    <property type="protein sequence ID" value="JAD69741.1"/>
    <property type="molecule type" value="Transcribed_RNA"/>
</dbReference>
<reference evidence="1" key="1">
    <citation type="submission" date="2014-09" db="EMBL/GenBank/DDBJ databases">
        <authorList>
            <person name="Magalhaes I.L.F."/>
            <person name="Oliveira U."/>
            <person name="Santos F.R."/>
            <person name="Vidigal T.H.D.A."/>
            <person name="Brescovit A.D."/>
            <person name="Santos A.J."/>
        </authorList>
    </citation>
    <scope>NUCLEOTIDE SEQUENCE</scope>
    <source>
        <tissue evidence="1">Shoot tissue taken approximately 20 cm above the soil surface</tissue>
    </source>
</reference>
<dbReference type="AlphaFoldDB" id="A0A0A9C2D9"/>